<dbReference type="Gene3D" id="3.40.50.1000">
    <property type="entry name" value="HAD superfamily/HAD-like"/>
    <property type="match status" value="1"/>
</dbReference>
<organism evidence="2 3">
    <name type="scientific">Paenibacillus albiflavus</name>
    <dbReference type="NCBI Taxonomy" id="2545760"/>
    <lineage>
        <taxon>Bacteria</taxon>
        <taxon>Bacillati</taxon>
        <taxon>Bacillota</taxon>
        <taxon>Bacilli</taxon>
        <taxon>Bacillales</taxon>
        <taxon>Paenibacillaceae</taxon>
        <taxon>Paenibacillus</taxon>
    </lineage>
</organism>
<dbReference type="InterPro" id="IPR036412">
    <property type="entry name" value="HAD-like_sf"/>
</dbReference>
<evidence type="ECO:0000313" key="3">
    <source>
        <dbReference type="Proteomes" id="UP000295418"/>
    </source>
</evidence>
<protein>
    <submittedName>
        <fullName evidence="2">HAD family hydrolase</fullName>
    </submittedName>
</protein>
<dbReference type="RefSeq" id="WP_132418743.1">
    <property type="nucleotide sequence ID" value="NZ_SKFG01000013.1"/>
</dbReference>
<dbReference type="SFLD" id="SFLDG01129">
    <property type="entry name" value="C1.5:_HAD__Beta-PGM__Phosphata"/>
    <property type="match status" value="1"/>
</dbReference>
<dbReference type="InterPro" id="IPR023214">
    <property type="entry name" value="HAD_sf"/>
</dbReference>
<sequence>MTKQTILFDLDDTLVHCNKYFHEVLKKFAQTLVGWFSSYNLHEADILKCQVEMDLAGIEQQGLIPERFPESLVETYVYFCKQYGLQPEQQHIIYVKELGFSVYEVKAEPYPYLHETLSQLQGNGHTLCLYTGGESSIQMRKVHNANLASYFQERIFVTIHKTTEYLKSLIHQYDFDHARTWMIGNSVRTDVLPALENGLNAIHMKAQIEWQYNEAVINVKPQGAFFEIHSLHQVPEAIDNYTRNANYRSTVV</sequence>
<dbReference type="InterPro" id="IPR023198">
    <property type="entry name" value="PGP-like_dom2"/>
</dbReference>
<dbReference type="AlphaFoldDB" id="A0A4R4EAR6"/>
<comment type="caution">
    <text evidence="2">The sequence shown here is derived from an EMBL/GenBank/DDBJ whole genome shotgun (WGS) entry which is preliminary data.</text>
</comment>
<proteinExistence type="predicted"/>
<keyword evidence="3" id="KW-1185">Reference proteome</keyword>
<name>A0A4R4EAR6_9BACL</name>
<dbReference type="OrthoDB" id="6101375at2"/>
<dbReference type="SFLD" id="SFLDS00003">
    <property type="entry name" value="Haloacid_Dehalogenase"/>
    <property type="match status" value="1"/>
</dbReference>
<dbReference type="GO" id="GO:0016787">
    <property type="term" value="F:hydrolase activity"/>
    <property type="evidence" value="ECO:0007669"/>
    <property type="project" value="UniProtKB-KW"/>
</dbReference>
<gene>
    <name evidence="2" type="ORF">E0485_14360</name>
</gene>
<evidence type="ECO:0000313" key="2">
    <source>
        <dbReference type="EMBL" id="TCZ76377.1"/>
    </source>
</evidence>
<keyword evidence="1 2" id="KW-0378">Hydrolase</keyword>
<dbReference type="Gene3D" id="1.10.150.240">
    <property type="entry name" value="Putative phosphatase, domain 2"/>
    <property type="match status" value="1"/>
</dbReference>
<dbReference type="Proteomes" id="UP000295418">
    <property type="component" value="Unassembled WGS sequence"/>
</dbReference>
<dbReference type="SUPFAM" id="SSF56784">
    <property type="entry name" value="HAD-like"/>
    <property type="match status" value="1"/>
</dbReference>
<dbReference type="Pfam" id="PF00702">
    <property type="entry name" value="Hydrolase"/>
    <property type="match status" value="1"/>
</dbReference>
<evidence type="ECO:0000256" key="1">
    <source>
        <dbReference type="ARBA" id="ARBA00022801"/>
    </source>
</evidence>
<dbReference type="PANTHER" id="PTHR43316">
    <property type="entry name" value="HYDROLASE, HALOACID DELAHOGENASE-RELATED"/>
    <property type="match status" value="1"/>
</dbReference>
<dbReference type="PANTHER" id="PTHR43316:SF8">
    <property type="entry name" value="HAD FAMILY HYDROLASE"/>
    <property type="match status" value="1"/>
</dbReference>
<accession>A0A4R4EAR6</accession>
<dbReference type="InterPro" id="IPR051540">
    <property type="entry name" value="S-2-haloacid_dehalogenase"/>
</dbReference>
<reference evidence="2 3" key="1">
    <citation type="submission" date="2019-03" db="EMBL/GenBank/DDBJ databases">
        <authorList>
            <person name="Kim M.K.M."/>
        </authorList>
    </citation>
    <scope>NUCLEOTIDE SEQUENCE [LARGE SCALE GENOMIC DNA]</scope>
    <source>
        <strain evidence="2 3">18JY21-1</strain>
    </source>
</reference>
<dbReference type="EMBL" id="SKFG01000013">
    <property type="protein sequence ID" value="TCZ76377.1"/>
    <property type="molecule type" value="Genomic_DNA"/>
</dbReference>